<comment type="caution">
    <text evidence="1">The sequence shown here is derived from an EMBL/GenBank/DDBJ whole genome shotgun (WGS) entry which is preliminary data.</text>
</comment>
<organism evidence="1 2">
    <name type="scientific">Miniimonas arenae</name>
    <dbReference type="NCBI Taxonomy" id="676201"/>
    <lineage>
        <taxon>Bacteria</taxon>
        <taxon>Bacillati</taxon>
        <taxon>Actinomycetota</taxon>
        <taxon>Actinomycetes</taxon>
        <taxon>Micrococcales</taxon>
        <taxon>Beutenbergiaceae</taxon>
        <taxon>Miniimonas</taxon>
    </lineage>
</organism>
<evidence type="ECO:0008006" key="3">
    <source>
        <dbReference type="Google" id="ProtNLM"/>
    </source>
</evidence>
<sequence length="76" mass="8294">MTLDSPTGQDVVVCSAKGCRATAVWAIGWRNPRIHDGGRRKVWTACPEHLDHLQRFLEARSFPVDVGPLGTDPGPS</sequence>
<dbReference type="Proteomes" id="UP000313849">
    <property type="component" value="Unassembled WGS sequence"/>
</dbReference>
<keyword evidence="2" id="KW-1185">Reference proteome</keyword>
<reference evidence="1 2" key="1">
    <citation type="submission" date="2019-06" db="EMBL/GenBank/DDBJ databases">
        <title>Draft genome sequence of Miniimonas arenae KCTC 19750T isolated from sea sand.</title>
        <authorList>
            <person name="Park S.-J."/>
        </authorList>
    </citation>
    <scope>NUCLEOTIDE SEQUENCE [LARGE SCALE GENOMIC DNA]</scope>
    <source>
        <strain evidence="1 2">KCTC 19750</strain>
    </source>
</reference>
<dbReference type="EMBL" id="VENP01000005">
    <property type="protein sequence ID" value="TNU76640.1"/>
    <property type="molecule type" value="Genomic_DNA"/>
</dbReference>
<evidence type="ECO:0000313" key="2">
    <source>
        <dbReference type="Proteomes" id="UP000313849"/>
    </source>
</evidence>
<accession>A0A5C5BDS0</accession>
<dbReference type="OrthoDB" id="5193525at2"/>
<gene>
    <name evidence="1" type="ORF">FH969_02835</name>
</gene>
<dbReference type="RefSeq" id="WP_108717610.1">
    <property type="nucleotide sequence ID" value="NZ_DAMDJA010000088.1"/>
</dbReference>
<dbReference type="AlphaFoldDB" id="A0A5C5BDS0"/>
<protein>
    <recommendedName>
        <fullName evidence="3">Acetone carboxylase</fullName>
    </recommendedName>
</protein>
<proteinExistence type="predicted"/>
<evidence type="ECO:0000313" key="1">
    <source>
        <dbReference type="EMBL" id="TNU76640.1"/>
    </source>
</evidence>
<name>A0A5C5BDS0_9MICO</name>